<dbReference type="AlphaFoldDB" id="A0A058Z687"/>
<dbReference type="RefSeq" id="XP_009496583.1">
    <property type="nucleotide sequence ID" value="XM_009498308.1"/>
</dbReference>
<evidence type="ECO:0000256" key="3">
    <source>
        <dbReference type="SAM" id="MobiDB-lite"/>
    </source>
</evidence>
<dbReference type="Proteomes" id="UP000030693">
    <property type="component" value="Unassembled WGS sequence"/>
</dbReference>
<dbReference type="InterPro" id="IPR006760">
    <property type="entry name" value="Endosulphine"/>
</dbReference>
<evidence type="ECO:0000256" key="1">
    <source>
        <dbReference type="ARBA" id="ARBA00010520"/>
    </source>
</evidence>
<sequence length="140" mass="14393">MSSRPPKKQIDPSTLSPEERAIYERYGQVRSKPLIKGTRKYFDSGEYEMNRSKGANGGGRASNKLGGNDLVGVGIPDPRNIPHSVPESTPAGADVAPPRASSRLASSVVTAGSDDEDDKASGTGAGPSAGGVPAGVSNQD</sequence>
<organism evidence="4">
    <name type="scientific">Fonticula alba</name>
    <name type="common">Slime mold</name>
    <dbReference type="NCBI Taxonomy" id="691883"/>
    <lineage>
        <taxon>Eukaryota</taxon>
        <taxon>Rotosphaerida</taxon>
        <taxon>Fonticulaceae</taxon>
        <taxon>Fonticula</taxon>
    </lineage>
</organism>
<proteinExistence type="inferred from homology"/>
<evidence type="ECO:0000313" key="5">
    <source>
        <dbReference type="Proteomes" id="UP000030693"/>
    </source>
</evidence>
<name>A0A058Z687_FONAL</name>
<dbReference type="OrthoDB" id="5949865at2759"/>
<evidence type="ECO:0000313" key="4">
    <source>
        <dbReference type="EMBL" id="KCV69012.1"/>
    </source>
</evidence>
<reference evidence="4" key="1">
    <citation type="submission" date="2013-04" db="EMBL/GenBank/DDBJ databases">
        <title>The Genome Sequence of Fonticula alba ATCC 38817.</title>
        <authorList>
            <consortium name="The Broad Institute Genomics Platform"/>
            <person name="Russ C."/>
            <person name="Cuomo C."/>
            <person name="Burger G."/>
            <person name="Gray M.W."/>
            <person name="Holland P.W.H."/>
            <person name="King N."/>
            <person name="Lang F.B.F."/>
            <person name="Roger A.J."/>
            <person name="Ruiz-Trillo I."/>
            <person name="Brown M."/>
            <person name="Walker B."/>
            <person name="Young S."/>
            <person name="Zeng Q."/>
            <person name="Gargeya S."/>
            <person name="Fitzgerald M."/>
            <person name="Haas B."/>
            <person name="Abouelleil A."/>
            <person name="Allen A.W."/>
            <person name="Alvarado L."/>
            <person name="Arachchi H.M."/>
            <person name="Berlin A.M."/>
            <person name="Chapman S.B."/>
            <person name="Gainer-Dewar J."/>
            <person name="Goldberg J."/>
            <person name="Griggs A."/>
            <person name="Gujja S."/>
            <person name="Hansen M."/>
            <person name="Howarth C."/>
            <person name="Imamovic A."/>
            <person name="Ireland A."/>
            <person name="Larimer J."/>
            <person name="McCowan C."/>
            <person name="Murphy C."/>
            <person name="Pearson M."/>
            <person name="Poon T.W."/>
            <person name="Priest M."/>
            <person name="Roberts A."/>
            <person name="Saif S."/>
            <person name="Shea T."/>
            <person name="Sisk P."/>
            <person name="Sykes S."/>
            <person name="Wortman J."/>
            <person name="Nusbaum C."/>
            <person name="Birren B."/>
        </authorList>
    </citation>
    <scope>NUCLEOTIDE SEQUENCE [LARGE SCALE GENOMIC DNA]</scope>
    <source>
        <strain evidence="4">ATCC 38817</strain>
    </source>
</reference>
<dbReference type="STRING" id="691883.A0A058Z687"/>
<feature type="compositionally biased region" description="Low complexity" evidence="3">
    <location>
        <begin position="95"/>
        <end position="109"/>
    </location>
</feature>
<evidence type="ECO:0008006" key="6">
    <source>
        <dbReference type="Google" id="ProtNLM"/>
    </source>
</evidence>
<dbReference type="GeneID" id="20529157"/>
<comment type="similarity">
    <text evidence="1 2">Belongs to the endosulfine family.</text>
</comment>
<feature type="region of interest" description="Disordered" evidence="3">
    <location>
        <begin position="48"/>
        <end position="140"/>
    </location>
</feature>
<keyword evidence="5" id="KW-1185">Reference proteome</keyword>
<feature type="compositionally biased region" description="Gly residues" evidence="3">
    <location>
        <begin position="123"/>
        <end position="133"/>
    </location>
</feature>
<evidence type="ECO:0000256" key="2">
    <source>
        <dbReference type="RuleBase" id="RU363120"/>
    </source>
</evidence>
<dbReference type="Pfam" id="PF04667">
    <property type="entry name" value="Endosulfine"/>
    <property type="match status" value="1"/>
</dbReference>
<protein>
    <recommendedName>
        <fullName evidence="6">mRNA stability protein</fullName>
    </recommendedName>
</protein>
<accession>A0A058Z687</accession>
<gene>
    <name evidence="4" type="ORF">H696_04432</name>
</gene>
<dbReference type="EMBL" id="KB932207">
    <property type="protein sequence ID" value="KCV69012.1"/>
    <property type="molecule type" value="Genomic_DNA"/>
</dbReference>